<evidence type="ECO:0000313" key="2">
    <source>
        <dbReference type="Proteomes" id="UP000023152"/>
    </source>
</evidence>
<proteinExistence type="predicted"/>
<feature type="non-terminal residue" evidence="1">
    <location>
        <position position="317"/>
    </location>
</feature>
<dbReference type="AlphaFoldDB" id="X6LQJ7"/>
<organism evidence="1 2">
    <name type="scientific">Reticulomyxa filosa</name>
    <dbReference type="NCBI Taxonomy" id="46433"/>
    <lineage>
        <taxon>Eukaryota</taxon>
        <taxon>Sar</taxon>
        <taxon>Rhizaria</taxon>
        <taxon>Retaria</taxon>
        <taxon>Foraminifera</taxon>
        <taxon>Monothalamids</taxon>
        <taxon>Reticulomyxidae</taxon>
        <taxon>Reticulomyxa</taxon>
    </lineage>
</organism>
<accession>X6LQJ7</accession>
<evidence type="ECO:0000313" key="1">
    <source>
        <dbReference type="EMBL" id="ETO03020.1"/>
    </source>
</evidence>
<protein>
    <submittedName>
        <fullName evidence="1">Adhesin-like protein</fullName>
    </submittedName>
</protein>
<comment type="caution">
    <text evidence="1">The sequence shown here is derived from an EMBL/GenBank/DDBJ whole genome shotgun (WGS) entry which is preliminary data.</text>
</comment>
<gene>
    <name evidence="1" type="ORF">RFI_34390</name>
</gene>
<name>X6LQJ7_RETFI</name>
<dbReference type="Proteomes" id="UP000023152">
    <property type="component" value="Unassembled WGS sequence"/>
</dbReference>
<feature type="non-terminal residue" evidence="1">
    <location>
        <position position="1"/>
    </location>
</feature>
<reference evidence="1 2" key="1">
    <citation type="journal article" date="2013" name="Curr. Biol.">
        <title>The Genome of the Foraminiferan Reticulomyxa filosa.</title>
        <authorList>
            <person name="Glockner G."/>
            <person name="Hulsmann N."/>
            <person name="Schleicher M."/>
            <person name="Noegel A.A."/>
            <person name="Eichinger L."/>
            <person name="Gallinger C."/>
            <person name="Pawlowski J."/>
            <person name="Sierra R."/>
            <person name="Euteneuer U."/>
            <person name="Pillet L."/>
            <person name="Moustafa A."/>
            <person name="Platzer M."/>
            <person name="Groth M."/>
            <person name="Szafranski K."/>
            <person name="Schliwa M."/>
        </authorList>
    </citation>
    <scope>NUCLEOTIDE SEQUENCE [LARGE SCALE GENOMIC DNA]</scope>
</reference>
<sequence length="317" mass="34820">KKKKKKKKKLSFLNTRFLNLTIYSNGAIMLLRDTALQMRVSKYVNVTVNTSPDSQVMSGNIVLLFSESNRLGSNDSFFNSNSSNTSVIWIDRSLFVNSANVFNGGVFYVETNMESDAMMIVTNCQFAQNLAWKYGAAIGFTSTTHVSNFKKNANGFNDNVGLTTGMRLFLKNCTFVDNSLLLLPQQDGLQTDDNSASGGGAIYVALFQNVTGDDSIFGNKNETAATWNIDESVHQICILNCTFENNRAVNINQNGGALFVKHVVNDHNLSSLNTSFSQVQTNYHVLRVAGCRFLDNTCTENGGAIAYSIAETGSSFQ</sequence>
<keyword evidence="2" id="KW-1185">Reference proteome</keyword>
<dbReference type="EMBL" id="ASPP01034363">
    <property type="protein sequence ID" value="ETO03020.1"/>
    <property type="molecule type" value="Genomic_DNA"/>
</dbReference>